<proteinExistence type="inferred from homology"/>
<dbReference type="InterPro" id="IPR043145">
    <property type="entry name" value="Znf_ZZ_sf"/>
</dbReference>
<evidence type="ECO:0000256" key="5">
    <source>
        <dbReference type="ARBA" id="ARBA00022490"/>
    </source>
</evidence>
<dbReference type="RefSeq" id="XP_030922416.1">
    <property type="nucleotide sequence ID" value="XM_031066556.1"/>
</dbReference>
<dbReference type="GeneID" id="102043679"/>
<evidence type="ECO:0000256" key="2">
    <source>
        <dbReference type="ARBA" id="ARBA00004496"/>
    </source>
</evidence>
<evidence type="ECO:0000313" key="18">
    <source>
        <dbReference type="Proteomes" id="UP000504602"/>
    </source>
</evidence>
<gene>
    <name evidence="19" type="primary">DTNA</name>
</gene>
<keyword evidence="5 14" id="KW-0963">Cytoplasm</keyword>
<evidence type="ECO:0000256" key="11">
    <source>
        <dbReference type="ARBA" id="ARBA00023054"/>
    </source>
</evidence>
<comment type="subcellular location">
    <subcellularLocation>
        <location evidence="1">Cell membrane</location>
    </subcellularLocation>
    <subcellularLocation>
        <location evidence="2 14">Cytoplasm</location>
    </subcellularLocation>
    <subcellularLocation>
        <location evidence="13">Synapse</location>
    </subcellularLocation>
</comment>
<keyword evidence="10" id="KW-0770">Synapse</keyword>
<name>A0A8N5I604_GEOFO</name>
<dbReference type="CDD" id="cd02334">
    <property type="entry name" value="ZZ_dystrophin"/>
    <property type="match status" value="1"/>
</dbReference>
<dbReference type="GO" id="GO:0045202">
    <property type="term" value="C:synapse"/>
    <property type="evidence" value="ECO:0007669"/>
    <property type="project" value="UniProtKB-SubCell"/>
</dbReference>
<dbReference type="InterPro" id="IPR000433">
    <property type="entry name" value="Znf_ZZ"/>
</dbReference>
<dbReference type="InterPro" id="IPR050774">
    <property type="entry name" value="KCMF1/Dystrophin"/>
</dbReference>
<dbReference type="CDD" id="cd16249">
    <property type="entry name" value="EFh_DTNA"/>
    <property type="match status" value="1"/>
</dbReference>
<dbReference type="Pfam" id="PF09069">
    <property type="entry name" value="EF-hand_3"/>
    <property type="match status" value="1"/>
</dbReference>
<dbReference type="InterPro" id="IPR011992">
    <property type="entry name" value="EF-hand-dom_pair"/>
</dbReference>
<dbReference type="SUPFAM" id="SSF47473">
    <property type="entry name" value="EF-hand"/>
    <property type="match status" value="2"/>
</dbReference>
<keyword evidence="12" id="KW-0472">Membrane</keyword>
<evidence type="ECO:0000256" key="15">
    <source>
        <dbReference type="PROSITE-ProRule" id="PRU00228"/>
    </source>
</evidence>
<dbReference type="GO" id="GO:0099536">
    <property type="term" value="P:synaptic signaling"/>
    <property type="evidence" value="ECO:0007669"/>
    <property type="project" value="TreeGrafter"/>
</dbReference>
<evidence type="ECO:0000256" key="10">
    <source>
        <dbReference type="ARBA" id="ARBA00023018"/>
    </source>
</evidence>
<keyword evidence="7" id="KW-0479">Metal-binding</keyword>
<evidence type="ECO:0000256" key="3">
    <source>
        <dbReference type="ARBA" id="ARBA00009563"/>
    </source>
</evidence>
<evidence type="ECO:0000256" key="16">
    <source>
        <dbReference type="SAM" id="Coils"/>
    </source>
</evidence>
<evidence type="ECO:0000256" key="13">
    <source>
        <dbReference type="ARBA" id="ARBA00034103"/>
    </source>
</evidence>
<evidence type="ECO:0000256" key="4">
    <source>
        <dbReference type="ARBA" id="ARBA00022475"/>
    </source>
</evidence>
<keyword evidence="4" id="KW-1003">Cell membrane</keyword>
<reference evidence="19" key="1">
    <citation type="submission" date="2025-08" db="UniProtKB">
        <authorList>
            <consortium name="RefSeq"/>
        </authorList>
    </citation>
    <scope>IDENTIFICATION</scope>
</reference>
<dbReference type="PIRSF" id="PIRSF038204">
    <property type="entry name" value="Distrobrevin"/>
    <property type="match status" value="1"/>
</dbReference>
<dbReference type="Gene3D" id="3.30.60.90">
    <property type="match status" value="1"/>
</dbReference>
<dbReference type="InterPro" id="IPR017432">
    <property type="entry name" value="Distrobrevin"/>
</dbReference>
<dbReference type="Proteomes" id="UP000504602">
    <property type="component" value="Unplaced"/>
</dbReference>
<evidence type="ECO:0000256" key="8">
    <source>
        <dbReference type="ARBA" id="ARBA00022771"/>
    </source>
</evidence>
<dbReference type="GO" id="GO:0005886">
    <property type="term" value="C:plasma membrane"/>
    <property type="evidence" value="ECO:0007669"/>
    <property type="project" value="UniProtKB-SubCell"/>
</dbReference>
<dbReference type="GO" id="GO:0008270">
    <property type="term" value="F:zinc ion binding"/>
    <property type="evidence" value="ECO:0007669"/>
    <property type="project" value="UniProtKB-KW"/>
</dbReference>
<evidence type="ECO:0000256" key="6">
    <source>
        <dbReference type="ARBA" id="ARBA00022553"/>
    </source>
</evidence>
<feature type="domain" description="ZZ-type" evidence="17">
    <location>
        <begin position="238"/>
        <end position="294"/>
    </location>
</feature>
<evidence type="ECO:0000256" key="14">
    <source>
        <dbReference type="PIRNR" id="PIRNR038204"/>
    </source>
</evidence>
<dbReference type="FunFam" id="1.10.238.10:FF:000014">
    <property type="entry name" value="Dystrobrevin alpha"/>
    <property type="match status" value="1"/>
</dbReference>
<protein>
    <recommendedName>
        <fullName evidence="14">Dystrobrevin</fullName>
    </recommendedName>
</protein>
<dbReference type="Pfam" id="PF09068">
    <property type="entry name" value="EF-hand_2"/>
    <property type="match status" value="1"/>
</dbReference>
<dbReference type="Gene3D" id="1.10.238.10">
    <property type="entry name" value="EF-hand"/>
    <property type="match status" value="2"/>
</dbReference>
<sequence>MIEDCGKRGNTMAERRQLFAEMRAQDLDRIRLSTYRTACKLRFVQKKCNLHLVDIWNVIEALRENALNNLDPSLELNVARLEAVISTIFYQLNKRMPTTHQINVEQSISLLLNFLLAAFDPEGHGKISVFAVKMALATLCGGKIMDKLRYIFSMISDSSGVMVYGRYDMFLREVLKLPTAVFEGPSFGYTEQSAKSCFSQQKKVTLNTFLDTLMSDPPPQCLVWLPLLHRLANVENVFHPVECSYCHSESMMGFRYRCQQCHNYQLCQDCFWRGHASGSHSNQHQMKEYTSWKSPAKKLTNALSKSLSCASSREPLHPMFPDQPEKPLNLAHIVDTWPPRPVTSMNDSLFSHSVPSGSPFANRSVLDSASRLDEEHKLIARYAARLAAETSSSQPSQQRGASDISFTIDANKQQRQLIAELENKNREILQEIQRLRLEHEQASQPTPEKAQQNPTLLAELRLLRQRKDELEQRMSALQESRRELMVQLEGLMKLLKTQGAGSPRSSPSHTISRPIPMPIRSASACSTPTHAPQDSLTGVGGDVQEAFAQSARRNLRNDLLVAADSITNTMSSLVKELNSEVGSETESNVDSEFGRTHFDDLVPSPTSEKAFLAQIHARKPGYIHSAAATGSIRSDMVTEDGDPYVRADDENYENDSVRQLENELKMEEYLKQKLQDEAYQVSLQS</sequence>
<dbReference type="InterPro" id="IPR015154">
    <property type="entry name" value="EF-hand_dom_typ2"/>
</dbReference>
<dbReference type="InterPro" id="IPR015153">
    <property type="entry name" value="EF-hand_dom_typ1"/>
</dbReference>
<dbReference type="PROSITE" id="PS01357">
    <property type="entry name" value="ZF_ZZ_1"/>
    <property type="match status" value="1"/>
</dbReference>
<keyword evidence="8 15" id="KW-0863">Zinc-finger</keyword>
<organism evidence="18 19">
    <name type="scientific">Geospiza fortis</name>
    <name type="common">Medium ground-finch</name>
    <dbReference type="NCBI Taxonomy" id="48883"/>
    <lineage>
        <taxon>Eukaryota</taxon>
        <taxon>Metazoa</taxon>
        <taxon>Chordata</taxon>
        <taxon>Craniata</taxon>
        <taxon>Vertebrata</taxon>
        <taxon>Euteleostomi</taxon>
        <taxon>Archelosauria</taxon>
        <taxon>Archosauria</taxon>
        <taxon>Dinosauria</taxon>
        <taxon>Saurischia</taxon>
        <taxon>Theropoda</taxon>
        <taxon>Coelurosauria</taxon>
        <taxon>Aves</taxon>
        <taxon>Neognathae</taxon>
        <taxon>Neoaves</taxon>
        <taxon>Telluraves</taxon>
        <taxon>Australaves</taxon>
        <taxon>Passeriformes</taxon>
        <taxon>Thraupidae</taxon>
        <taxon>Geospiza</taxon>
    </lineage>
</organism>
<dbReference type="PANTHER" id="PTHR12268">
    <property type="entry name" value="E3 UBIQUITIN-PROTEIN LIGASE KCMF1"/>
    <property type="match status" value="1"/>
</dbReference>
<keyword evidence="6" id="KW-0597">Phosphoprotein</keyword>
<dbReference type="GO" id="GO:0005737">
    <property type="term" value="C:cytoplasm"/>
    <property type="evidence" value="ECO:0007669"/>
    <property type="project" value="UniProtKB-SubCell"/>
</dbReference>
<evidence type="ECO:0000256" key="7">
    <source>
        <dbReference type="ARBA" id="ARBA00022723"/>
    </source>
</evidence>
<dbReference type="CTD" id="1837"/>
<dbReference type="FunFam" id="1.10.238.10:FF:000016">
    <property type="entry name" value="Dystrobrevin alpha"/>
    <property type="match status" value="1"/>
</dbReference>
<evidence type="ECO:0000313" key="19">
    <source>
        <dbReference type="RefSeq" id="XP_030922416.1"/>
    </source>
</evidence>
<dbReference type="SUPFAM" id="SSF57850">
    <property type="entry name" value="RING/U-box"/>
    <property type="match status" value="1"/>
</dbReference>
<evidence type="ECO:0000256" key="12">
    <source>
        <dbReference type="ARBA" id="ARBA00023136"/>
    </source>
</evidence>
<dbReference type="AlphaFoldDB" id="A0A8N5I604"/>
<dbReference type="SMART" id="SM00291">
    <property type="entry name" value="ZnF_ZZ"/>
    <property type="match status" value="1"/>
</dbReference>
<keyword evidence="11 16" id="KW-0175">Coiled coil</keyword>
<dbReference type="FunFam" id="3.30.60.90:FF:000002">
    <property type="entry name" value="Dystrobrevin alpha"/>
    <property type="match status" value="1"/>
</dbReference>
<dbReference type="Pfam" id="PF00569">
    <property type="entry name" value="ZZ"/>
    <property type="match status" value="1"/>
</dbReference>
<evidence type="ECO:0000256" key="1">
    <source>
        <dbReference type="ARBA" id="ARBA00004236"/>
    </source>
</evidence>
<dbReference type="PROSITE" id="PS50135">
    <property type="entry name" value="ZF_ZZ_2"/>
    <property type="match status" value="1"/>
</dbReference>
<keyword evidence="18" id="KW-1185">Reference proteome</keyword>
<evidence type="ECO:0000256" key="9">
    <source>
        <dbReference type="ARBA" id="ARBA00022833"/>
    </source>
</evidence>
<evidence type="ECO:0000259" key="17">
    <source>
        <dbReference type="PROSITE" id="PS50135"/>
    </source>
</evidence>
<accession>A0A8N5I604</accession>
<dbReference type="PANTHER" id="PTHR12268:SF19">
    <property type="entry name" value="DYSTROBREVIN ALPHA"/>
    <property type="match status" value="1"/>
</dbReference>
<keyword evidence="9" id="KW-0862">Zinc</keyword>
<comment type="similarity">
    <text evidence="3 14">Belongs to the dystrophin family. Dystrobrevin subfamily.</text>
</comment>
<feature type="coiled-coil region" evidence="16">
    <location>
        <begin position="411"/>
        <end position="487"/>
    </location>
</feature>